<protein>
    <recommendedName>
        <fullName evidence="2">HhH-GPD domain-containing protein</fullName>
    </recommendedName>
</protein>
<dbReference type="Pfam" id="PF00730">
    <property type="entry name" value="HhH-GPD"/>
    <property type="match status" value="1"/>
</dbReference>
<comment type="caution">
    <text evidence="3">The sequence shown here is derived from an EMBL/GenBank/DDBJ whole genome shotgun (WGS) entry which is preliminary data.</text>
</comment>
<gene>
    <name evidence="3" type="ORF">BB8028_0001g08820</name>
</gene>
<evidence type="ECO:0000313" key="3">
    <source>
        <dbReference type="EMBL" id="PQK08810.1"/>
    </source>
</evidence>
<feature type="region of interest" description="Disordered" evidence="1">
    <location>
        <begin position="98"/>
        <end position="147"/>
    </location>
</feature>
<dbReference type="InterPro" id="IPR003265">
    <property type="entry name" value="HhH-GPD_domain"/>
</dbReference>
<dbReference type="SUPFAM" id="SSF48150">
    <property type="entry name" value="DNA-glycosylase"/>
    <property type="match status" value="1"/>
</dbReference>
<dbReference type="OrthoDB" id="5607at2759"/>
<dbReference type="AlphaFoldDB" id="A0A2S7XY41"/>
<organism evidence="3 4">
    <name type="scientific">Beauveria bassiana</name>
    <name type="common">White muscardine disease fungus</name>
    <name type="synonym">Tritirachium shiotae</name>
    <dbReference type="NCBI Taxonomy" id="176275"/>
    <lineage>
        <taxon>Eukaryota</taxon>
        <taxon>Fungi</taxon>
        <taxon>Dikarya</taxon>
        <taxon>Ascomycota</taxon>
        <taxon>Pezizomycotina</taxon>
        <taxon>Sordariomycetes</taxon>
        <taxon>Hypocreomycetidae</taxon>
        <taxon>Hypocreales</taxon>
        <taxon>Cordycipitaceae</taxon>
        <taxon>Beauveria</taxon>
    </lineage>
</organism>
<feature type="compositionally biased region" description="Polar residues" evidence="1">
    <location>
        <begin position="41"/>
        <end position="60"/>
    </location>
</feature>
<sequence length="376" mass="40588">MSTLISQICKINLLSARTYTTRIMAATHNNSRRSARAAATPTRQGLRSQMRITKNKSTVASEKAPTKRNVEREVKREIKQEDERKVKREVKPKIKTEAAATTLSSIPASSVADVKPSPSPSPAKPPRKSKQTRHITNTPFPDFARPTPADCTLAHDILVSLHGARARPAQVVASRTAAGCGDSPSVLDALVRTILSQNTSSANSTRAKQSMDTVYGGSDQWEAIAAGGQAKLQRAIQSGGLAATKSRVIIDILAAVRAKYGVYSLDHLFTAGDAEAMEELLAFPGVGPKTASCILLFCLQRPSFAVDTHVYRLTGVLGWRPYEATREQAQAHLDAKVPDELKYPLHVLLIAHGRTCSACNAKAAAGQTCKLREAFE</sequence>
<evidence type="ECO:0000259" key="2">
    <source>
        <dbReference type="SMART" id="SM00478"/>
    </source>
</evidence>
<name>A0A2S7XY41_BEABA</name>
<feature type="domain" description="HhH-GPD" evidence="2">
    <location>
        <begin position="195"/>
        <end position="355"/>
    </location>
</feature>
<feature type="compositionally biased region" description="Low complexity" evidence="1">
    <location>
        <begin position="107"/>
        <end position="116"/>
    </location>
</feature>
<dbReference type="CDD" id="cd00056">
    <property type="entry name" value="ENDO3c"/>
    <property type="match status" value="1"/>
</dbReference>
<dbReference type="PANTHER" id="PTHR47203:SF1">
    <property type="entry name" value="HYPOTHETICAL BASE EXCISION DNA REPAIR PROTEIN (EUROFUNG)"/>
    <property type="match status" value="1"/>
</dbReference>
<feature type="region of interest" description="Disordered" evidence="1">
    <location>
        <begin position="29"/>
        <end position="76"/>
    </location>
</feature>
<evidence type="ECO:0000256" key="1">
    <source>
        <dbReference type="SAM" id="MobiDB-lite"/>
    </source>
</evidence>
<dbReference type="InterPro" id="IPR023170">
    <property type="entry name" value="HhH_base_excis_C"/>
</dbReference>
<dbReference type="GO" id="GO:0006285">
    <property type="term" value="P:base-excision repair, AP site formation"/>
    <property type="evidence" value="ECO:0007669"/>
    <property type="project" value="UniProtKB-ARBA"/>
</dbReference>
<dbReference type="GO" id="GO:0000702">
    <property type="term" value="F:oxidized base lesion DNA N-glycosylase activity"/>
    <property type="evidence" value="ECO:0007669"/>
    <property type="project" value="UniProtKB-ARBA"/>
</dbReference>
<dbReference type="EMBL" id="JRHA01000001">
    <property type="protein sequence ID" value="PQK08810.1"/>
    <property type="molecule type" value="Genomic_DNA"/>
</dbReference>
<accession>A0A2S7XY41</accession>
<reference evidence="3 4" key="1">
    <citation type="submission" date="2016-07" db="EMBL/GenBank/DDBJ databases">
        <title>Comparative genomics of the entomopathogenic fungus Beauveria bassiana.</title>
        <authorList>
            <person name="Valero Jimenez C.A."/>
            <person name="Zwaan B.J."/>
            <person name="Van Kan J.A."/>
            <person name="Takken W."/>
            <person name="Debets A.J."/>
            <person name="Schoustra S.E."/>
            <person name="Koenraadt C.J."/>
        </authorList>
    </citation>
    <scope>NUCLEOTIDE SEQUENCE [LARGE SCALE GENOMIC DNA]</scope>
    <source>
        <strain evidence="3 4">ARSEF 8028</strain>
    </source>
</reference>
<dbReference type="SMART" id="SM00478">
    <property type="entry name" value="ENDO3c"/>
    <property type="match status" value="1"/>
</dbReference>
<proteinExistence type="predicted"/>
<dbReference type="Gene3D" id="1.10.1670.10">
    <property type="entry name" value="Helix-hairpin-Helix base-excision DNA repair enzymes (C-terminal)"/>
    <property type="match status" value="1"/>
</dbReference>
<dbReference type="Proteomes" id="UP000237441">
    <property type="component" value="Unassembled WGS sequence"/>
</dbReference>
<feature type="compositionally biased region" description="Basic and acidic residues" evidence="1">
    <location>
        <begin position="64"/>
        <end position="76"/>
    </location>
</feature>
<dbReference type="InterPro" id="IPR011257">
    <property type="entry name" value="DNA_glycosylase"/>
</dbReference>
<dbReference type="PANTHER" id="PTHR47203">
    <property type="match status" value="1"/>
</dbReference>
<dbReference type="Gene3D" id="1.10.340.30">
    <property type="entry name" value="Hypothetical protein, domain 2"/>
    <property type="match status" value="1"/>
</dbReference>
<evidence type="ECO:0000313" key="4">
    <source>
        <dbReference type="Proteomes" id="UP000237441"/>
    </source>
</evidence>